<accession>A0A4S3ZTQ2</accession>
<gene>
    <name evidence="1" type="ORF">E6C50_12725</name>
</gene>
<comment type="caution">
    <text evidence="1">The sequence shown here is derived from an EMBL/GenBank/DDBJ whole genome shotgun (WGS) entry which is preliminary data.</text>
</comment>
<evidence type="ECO:0000313" key="2">
    <source>
        <dbReference type="Proteomes" id="UP000307507"/>
    </source>
</evidence>
<dbReference type="RefSeq" id="WP_136403610.1">
    <property type="nucleotide sequence ID" value="NZ_SSNZ01000006.1"/>
</dbReference>
<dbReference type="Proteomes" id="UP000307507">
    <property type="component" value="Unassembled WGS sequence"/>
</dbReference>
<evidence type="ECO:0000313" key="1">
    <source>
        <dbReference type="EMBL" id="THF49102.1"/>
    </source>
</evidence>
<dbReference type="EMBL" id="SSNZ01000006">
    <property type="protein sequence ID" value="THF49102.1"/>
    <property type="molecule type" value="Genomic_DNA"/>
</dbReference>
<dbReference type="InterPro" id="IPR007497">
    <property type="entry name" value="SIMPL/DUF541"/>
</dbReference>
<dbReference type="GO" id="GO:0006974">
    <property type="term" value="P:DNA damage response"/>
    <property type="evidence" value="ECO:0007669"/>
    <property type="project" value="TreeGrafter"/>
</dbReference>
<dbReference type="Pfam" id="PF04402">
    <property type="entry name" value="SIMPL"/>
    <property type="match status" value="1"/>
</dbReference>
<dbReference type="InterPro" id="IPR016907">
    <property type="entry name" value="UCP029033"/>
</dbReference>
<dbReference type="PIRSF" id="PIRSF029033">
    <property type="entry name" value="UCP029033"/>
    <property type="match status" value="1"/>
</dbReference>
<reference evidence="1 2" key="1">
    <citation type="submission" date="2019-04" db="EMBL/GenBank/DDBJ databases">
        <title>Flavobacterium sp. nov. isolated from construction timber.</title>
        <authorList>
            <person name="Lin S.-Y."/>
            <person name="Chang C.-T."/>
            <person name="Young C.-C."/>
        </authorList>
    </citation>
    <scope>NUCLEOTIDE SEQUENCE [LARGE SCALE GENOMIC DNA]</scope>
    <source>
        <strain evidence="1 2">CC-CTC003</strain>
    </source>
</reference>
<name>A0A4S3ZTQ2_9FLAO</name>
<dbReference type="InterPro" id="IPR052022">
    <property type="entry name" value="26kDa_periplasmic_antigen"/>
</dbReference>
<dbReference type="Gene3D" id="3.30.70.2970">
    <property type="entry name" value="Protein of unknown function (DUF541), domain 2"/>
    <property type="match status" value="1"/>
</dbReference>
<dbReference type="PANTHER" id="PTHR34387">
    <property type="entry name" value="SLR1258 PROTEIN"/>
    <property type="match status" value="1"/>
</dbReference>
<protein>
    <submittedName>
        <fullName evidence="1">SIMPL domain-containing protein</fullName>
    </submittedName>
</protein>
<dbReference type="OrthoDB" id="9785289at2"/>
<proteinExistence type="predicted"/>
<keyword evidence="2" id="KW-1185">Reference proteome</keyword>
<organism evidence="1 2">
    <name type="scientific">Flavobacterium supellecticarium</name>
    <dbReference type="NCBI Taxonomy" id="2565924"/>
    <lineage>
        <taxon>Bacteria</taxon>
        <taxon>Pseudomonadati</taxon>
        <taxon>Bacteroidota</taxon>
        <taxon>Flavobacteriia</taxon>
        <taxon>Flavobacteriales</taxon>
        <taxon>Flavobacteriaceae</taxon>
        <taxon>Flavobacterium</taxon>
    </lineage>
</organism>
<sequence length="243" mass="27082">MKNNVNSLIIGIAVVLAAFLFSNAFKNRNQSNDTISVTGLGKKDFVSDLIVWSSSFSKKNMNLKEAYAALDKDREIIKSYLISKGIPESNIVFSAVNINKDFEYSYDSNGNTRQQIFTGFSLSQNVQIESKEVDKVEGISREVTELINSGVELYSNPPEYYYTKLAELKLEMIAEATKDANARAQKIAENADAKLGNLKKSDMGVFQIIAQNSSEEYSWGGSFNTASKKKTANITMKLVYQVR</sequence>
<dbReference type="AlphaFoldDB" id="A0A4S3ZTQ2"/>
<dbReference type="PANTHER" id="PTHR34387:SF2">
    <property type="entry name" value="SLR1258 PROTEIN"/>
    <property type="match status" value="1"/>
</dbReference>